<organism evidence="1">
    <name type="scientific">Ixodes ricinus</name>
    <name type="common">Common tick</name>
    <name type="synonym">Acarus ricinus</name>
    <dbReference type="NCBI Taxonomy" id="34613"/>
    <lineage>
        <taxon>Eukaryota</taxon>
        <taxon>Metazoa</taxon>
        <taxon>Ecdysozoa</taxon>
        <taxon>Arthropoda</taxon>
        <taxon>Chelicerata</taxon>
        <taxon>Arachnida</taxon>
        <taxon>Acari</taxon>
        <taxon>Parasitiformes</taxon>
        <taxon>Ixodida</taxon>
        <taxon>Ixodoidea</taxon>
        <taxon>Ixodidae</taxon>
        <taxon>Ixodinae</taxon>
        <taxon>Ixodes</taxon>
    </lineage>
</organism>
<protein>
    <submittedName>
        <fullName evidence="1">Uncharacterized protein</fullName>
    </submittedName>
</protein>
<reference evidence="1" key="1">
    <citation type="journal article" date="2018" name="PLoS Negl. Trop. Dis.">
        <title>Sialome diversity of ticks revealed by RNAseq of single tick salivary glands.</title>
        <authorList>
            <person name="Perner J."/>
            <person name="Kropackova S."/>
            <person name="Kopacek P."/>
            <person name="Ribeiro J.M."/>
        </authorList>
    </citation>
    <scope>NUCLEOTIDE SEQUENCE</scope>
    <source>
        <strain evidence="1">Siblings of single egg batch collected in Ceske Budejovice</strain>
        <tissue evidence="1">Salivary glands</tissue>
    </source>
</reference>
<proteinExistence type="predicted"/>
<accession>A0A147BU39</accession>
<evidence type="ECO:0000313" key="1">
    <source>
        <dbReference type="EMBL" id="JAR94253.1"/>
    </source>
</evidence>
<dbReference type="EMBL" id="GEGO01001151">
    <property type="protein sequence ID" value="JAR94253.1"/>
    <property type="molecule type" value="Transcribed_RNA"/>
</dbReference>
<sequence length="88" mass="9275">MARVVALLRSVVSGGKAAHPAIGNVGAGVGVRAPVGRPVPYVLVAVHLVSICRVQPVGKLNLDLLNHVNLFLHPSCQQIQDKDKHSQS</sequence>
<dbReference type="AlphaFoldDB" id="A0A147BU39"/>
<name>A0A147BU39_IXORI</name>